<evidence type="ECO:0008006" key="4">
    <source>
        <dbReference type="Google" id="ProtNLM"/>
    </source>
</evidence>
<feature type="compositionally biased region" description="Polar residues" evidence="1">
    <location>
        <begin position="1"/>
        <end position="15"/>
    </location>
</feature>
<feature type="region of interest" description="Disordered" evidence="1">
    <location>
        <begin position="1"/>
        <end position="121"/>
    </location>
</feature>
<evidence type="ECO:0000313" key="2">
    <source>
        <dbReference type="EMBL" id="MEJ8857234.1"/>
    </source>
</evidence>
<accession>A0ABU8XBZ7</accession>
<name>A0ABU8XBZ7_9BURK</name>
<gene>
    <name evidence="2" type="ORF">WKW79_21840</name>
</gene>
<protein>
    <recommendedName>
        <fullName evidence="4">PilC beta-propeller domain-containing protein</fullName>
    </recommendedName>
</protein>
<comment type="caution">
    <text evidence="2">The sequence shown here is derived from an EMBL/GenBank/DDBJ whole genome shotgun (WGS) entry which is preliminary data.</text>
</comment>
<reference evidence="2 3" key="1">
    <citation type="submission" date="2024-03" db="EMBL/GenBank/DDBJ databases">
        <title>Novel species of the genus Variovorax.</title>
        <authorList>
            <person name="Liu Q."/>
            <person name="Xin Y.-H."/>
        </authorList>
    </citation>
    <scope>NUCLEOTIDE SEQUENCE [LARGE SCALE GENOMIC DNA]</scope>
    <source>
        <strain evidence="2 3">KACC 18901</strain>
    </source>
</reference>
<evidence type="ECO:0000313" key="3">
    <source>
        <dbReference type="Proteomes" id="UP001367030"/>
    </source>
</evidence>
<dbReference type="Proteomes" id="UP001367030">
    <property type="component" value="Unassembled WGS sequence"/>
</dbReference>
<dbReference type="RefSeq" id="WP_340337296.1">
    <property type="nucleotide sequence ID" value="NZ_JBBKZS010000009.1"/>
</dbReference>
<sequence>MGFLTPTASVSTAANNGKPAHSATVDTPAPGNGSSPANIQTSIESGAEGTGGGTIGMGGGMGGTSVDSSANTGTVAGTDTGGSSTGSGSVNTGTATGNDDGDAGTATIAGPGTSPSPGTVSAPVAISSTLCGTTIPDVVDASLKVVPDAYRAMAGQLSKDAGIAYRYGPTAAACGASGGVPLYGPRPNNKTPGFAQMAADHQNLWQIGKQAADPGLYSSNQANAAFVADSAARVGITDFQTTNHVLGTFAQLPQLSWTHYGGGLDSISILAYKAAGIVDGSPIAVTRCGGRAGFCPSGLAVFQNGVIATVGNNTATNKATVKLPAQKVPTGIAMTNGSEFALVTVWDTDALKGQVAVVALAGLCDNCNPFNRNANGSYSAWYNWWREWSGVYPGLPNAGNIAFMKILGYVDLVAPDGSAMNAPTEITVTTGLDPFHTMAQARITSDLTDNMAKDDDLAGIGFMGFTQPLTRQANRQSFLDGSLSAKYAKGGMAVVLSKSEKKIAFLDLKPLFSYVNSVYFGGDIGTFNARMATLGQADHQWPYTFANQPQQTPALVKMVSLPDKPTAVKTTLWDTPQRAWIATEDGTLRVYNLGGYASGGAVASPSPDQIAELPQFAINVGRNPTSLGISRGDPEDPDIYSPQQQYADPNKQVLVNSRGDRRISWVRFDANGSRIVRTLQDPRVLDPIAIEDADNFANWAFVVTVADHAGKAVHNFRYGPVLFIDNVSCPRPTGCPVEPTNGVKIEYGGKMDLPGKPFQLSGTNVP</sequence>
<evidence type="ECO:0000256" key="1">
    <source>
        <dbReference type="SAM" id="MobiDB-lite"/>
    </source>
</evidence>
<feature type="compositionally biased region" description="Gly residues" evidence="1">
    <location>
        <begin position="48"/>
        <end position="63"/>
    </location>
</feature>
<organism evidence="2 3">
    <name type="scientific">Variovorax robiniae</name>
    <dbReference type="NCBI Taxonomy" id="1836199"/>
    <lineage>
        <taxon>Bacteria</taxon>
        <taxon>Pseudomonadati</taxon>
        <taxon>Pseudomonadota</taxon>
        <taxon>Betaproteobacteria</taxon>
        <taxon>Burkholderiales</taxon>
        <taxon>Comamonadaceae</taxon>
        <taxon>Variovorax</taxon>
    </lineage>
</organism>
<proteinExistence type="predicted"/>
<feature type="compositionally biased region" description="Low complexity" evidence="1">
    <location>
        <begin position="86"/>
        <end position="113"/>
    </location>
</feature>
<dbReference type="EMBL" id="JBBKZS010000009">
    <property type="protein sequence ID" value="MEJ8857234.1"/>
    <property type="molecule type" value="Genomic_DNA"/>
</dbReference>
<keyword evidence="3" id="KW-1185">Reference proteome</keyword>